<feature type="transmembrane region" description="Helical" evidence="1">
    <location>
        <begin position="98"/>
        <end position="121"/>
    </location>
</feature>
<dbReference type="InterPro" id="IPR025495">
    <property type="entry name" value="DUF4386"/>
</dbReference>
<reference evidence="2" key="1">
    <citation type="submission" date="2024-05" db="EMBL/GenBank/DDBJ databases">
        <title>The Natural Products Discovery Center: Release of the First 8490 Sequenced Strains for Exploring Actinobacteria Biosynthetic Diversity.</title>
        <authorList>
            <person name="Kalkreuter E."/>
            <person name="Kautsar S.A."/>
            <person name="Yang D."/>
            <person name="Bader C.D."/>
            <person name="Teijaro C.N."/>
            <person name="Fluegel L."/>
            <person name="Davis C.M."/>
            <person name="Simpson J.R."/>
            <person name="Lauterbach L."/>
            <person name="Steele A.D."/>
            <person name="Gui C."/>
            <person name="Meng S."/>
            <person name="Li G."/>
            <person name="Viehrig K."/>
            <person name="Ye F."/>
            <person name="Su P."/>
            <person name="Kiefer A.F."/>
            <person name="Nichols A."/>
            <person name="Cepeda A.J."/>
            <person name="Yan W."/>
            <person name="Fan B."/>
            <person name="Jiang Y."/>
            <person name="Adhikari A."/>
            <person name="Zheng C.-J."/>
            <person name="Schuster L."/>
            <person name="Cowan T.M."/>
            <person name="Smanski M.J."/>
            <person name="Chevrette M.G."/>
            <person name="de Carvalho L.P.S."/>
            <person name="Shen B."/>
        </authorList>
    </citation>
    <scope>NUCLEOTIDE SEQUENCE</scope>
    <source>
        <strain evidence="2">NPDC080035</strain>
    </source>
</reference>
<gene>
    <name evidence="2" type="ORF">AAME72_12955</name>
</gene>
<dbReference type="AlphaFoldDB" id="A0AAU7GAI6"/>
<keyword evidence="1" id="KW-1133">Transmembrane helix</keyword>
<name>A0AAU7GAI6_9MICO</name>
<keyword evidence="1" id="KW-0472">Membrane</keyword>
<dbReference type="Pfam" id="PF14329">
    <property type="entry name" value="DUF4386"/>
    <property type="match status" value="1"/>
</dbReference>
<organism evidence="2">
    <name type="scientific">Leifsonia sp. NPDC080035</name>
    <dbReference type="NCBI Taxonomy" id="3143936"/>
    <lineage>
        <taxon>Bacteria</taxon>
        <taxon>Bacillati</taxon>
        <taxon>Actinomycetota</taxon>
        <taxon>Actinomycetes</taxon>
        <taxon>Micrococcales</taxon>
        <taxon>Microbacteriaceae</taxon>
        <taxon>Leifsonia</taxon>
    </lineage>
</organism>
<feature type="transmembrane region" description="Helical" evidence="1">
    <location>
        <begin position="20"/>
        <end position="42"/>
    </location>
</feature>
<sequence>MDTALLSPAAATAHPRERRLARIAGALFLVTFVSAIAGAQLYGVALTDPRFVLGGASDTGPLLGALCELILIAANIGTALALYPVLRRRFPALSLGYVAARLVECGFIAVGILSVLTVVSLQRSGTDDSSVAVTAGAFVALHDWTFLLGPGFVVGLGNGLLLGWMMFRSRLVPRWMALCGVIGGPLVSLSGIAVLFGAYGQASPVSAVLTLPEIVWEASLGVWLLVKGFRAGAVPARMP</sequence>
<feature type="transmembrane region" description="Helical" evidence="1">
    <location>
        <begin position="175"/>
        <end position="199"/>
    </location>
</feature>
<accession>A0AAU7GAI6</accession>
<feature type="transmembrane region" description="Helical" evidence="1">
    <location>
        <begin position="62"/>
        <end position="86"/>
    </location>
</feature>
<protein>
    <submittedName>
        <fullName evidence="2">DUF4386 domain-containing protein</fullName>
    </submittedName>
</protein>
<feature type="transmembrane region" description="Helical" evidence="1">
    <location>
        <begin position="141"/>
        <end position="163"/>
    </location>
</feature>
<dbReference type="EMBL" id="CP157390">
    <property type="protein sequence ID" value="XBM46988.1"/>
    <property type="molecule type" value="Genomic_DNA"/>
</dbReference>
<proteinExistence type="predicted"/>
<evidence type="ECO:0000313" key="2">
    <source>
        <dbReference type="EMBL" id="XBM46988.1"/>
    </source>
</evidence>
<keyword evidence="1" id="KW-0812">Transmembrane</keyword>
<evidence type="ECO:0000256" key="1">
    <source>
        <dbReference type="SAM" id="Phobius"/>
    </source>
</evidence>
<dbReference type="RefSeq" id="WP_348786964.1">
    <property type="nucleotide sequence ID" value="NZ_CP157390.1"/>
</dbReference>